<dbReference type="InterPro" id="IPR023559">
    <property type="entry name" value="Flagellar_FlhD"/>
</dbReference>
<sequence length="63" mass="7333">MVKLAETNQLVCHFRFDSHQTITQLTQDSRVDDLQQIHTGIMLSTRLLNDVNQPEEALRKKRA</sequence>
<evidence type="ECO:0000256" key="1">
    <source>
        <dbReference type="ARBA" id="ARBA00022490"/>
    </source>
</evidence>
<evidence type="ECO:0000256" key="7">
    <source>
        <dbReference type="ARBA" id="ARBA00023163"/>
    </source>
</evidence>
<comment type="function">
    <text evidence="8">Functions in complex with FlhC as a master transcriptional regulator that regulates transcription of several flagellar and non-flagellar operons by binding to their promoter region. Activates expression of class 2 flagellar genes, including fliA, which is a flagellum-specific sigma factor that turns on the class 3 genes. Also regulates genes whose products function in a variety of physiological pathways.</text>
</comment>
<accession>A0A658Z4H2</accession>
<proteinExistence type="predicted"/>
<evidence type="ECO:0000313" key="12">
    <source>
        <dbReference type="Proteomes" id="UP000260191"/>
    </source>
</evidence>
<evidence type="ECO:0000313" key="11">
    <source>
        <dbReference type="Proteomes" id="UP000032424"/>
    </source>
</evidence>
<keyword evidence="4" id="KW-0238">DNA-binding</keyword>
<dbReference type="InterPro" id="IPR036194">
    <property type="entry name" value="FlhD_sf"/>
</dbReference>
<evidence type="ECO:0000256" key="6">
    <source>
        <dbReference type="ARBA" id="ARBA00023159"/>
    </source>
</evidence>
<keyword evidence="7" id="KW-0804">Transcription</keyword>
<dbReference type="EMBL" id="LM651928">
    <property type="protein sequence ID" value="CDX07304.1"/>
    <property type="molecule type" value="Genomic_DNA"/>
</dbReference>
<dbReference type="GO" id="GO:0003677">
    <property type="term" value="F:DNA binding"/>
    <property type="evidence" value="ECO:0007669"/>
    <property type="project" value="UniProtKB-KW"/>
</dbReference>
<dbReference type="EMBL" id="UIPR01000109">
    <property type="protein sequence ID" value="SVH91439.1"/>
    <property type="molecule type" value="Genomic_DNA"/>
</dbReference>
<evidence type="ECO:0000313" key="10">
    <source>
        <dbReference type="EMBL" id="SVH91439.1"/>
    </source>
</evidence>
<keyword evidence="2" id="KW-1005">Bacterial flagellum biogenesis</keyword>
<evidence type="ECO:0000256" key="4">
    <source>
        <dbReference type="ARBA" id="ARBA00023125"/>
    </source>
</evidence>
<dbReference type="AlphaFoldDB" id="A0A658Z4H2"/>
<dbReference type="GO" id="GO:0044780">
    <property type="term" value="P:bacterial-type flagellum assembly"/>
    <property type="evidence" value="ECO:0007669"/>
    <property type="project" value="InterPro"/>
</dbReference>
<name>A0A658Z4H2_SHIFL</name>
<dbReference type="Proteomes" id="UP000260191">
    <property type="component" value="Unassembled WGS sequence"/>
</dbReference>
<keyword evidence="5" id="KW-1015">Disulfide bond</keyword>
<dbReference type="SUPFAM" id="SSF63592">
    <property type="entry name" value="Flagellar transcriptional activator FlhD"/>
    <property type="match status" value="1"/>
</dbReference>
<keyword evidence="3" id="KW-0805">Transcription regulation</keyword>
<evidence type="ECO:0000256" key="2">
    <source>
        <dbReference type="ARBA" id="ARBA00022795"/>
    </source>
</evidence>
<dbReference type="Gene3D" id="1.10.4000.10">
    <property type="entry name" value="Flagellar transcriptional activator FlhD"/>
    <property type="match status" value="1"/>
</dbReference>
<evidence type="ECO:0000256" key="3">
    <source>
        <dbReference type="ARBA" id="ARBA00023015"/>
    </source>
</evidence>
<dbReference type="KEGG" id="sft:NCTC1_02108"/>
<keyword evidence="6" id="KW-0010">Activator</keyword>
<gene>
    <name evidence="10" type="primary">flhD</name>
    <name evidence="9" type="ORF">NCTC1_02108</name>
    <name evidence="10" type="ORF">SAMEA3710514_04488</name>
</gene>
<reference evidence="9 11" key="1">
    <citation type="submission" date="2014-07" db="EMBL/GenBank/DDBJ databases">
        <authorList>
            <person name="Aslett M.A."/>
            <person name="De Silva N."/>
        </authorList>
    </citation>
    <scope>NUCLEOTIDE SEQUENCE [LARGE SCALE GENOMIC DNA]</scope>
    <source>
        <strain evidence="11">NCTC1</strain>
    </source>
</reference>
<dbReference type="Pfam" id="PF05247">
    <property type="entry name" value="FlhD"/>
    <property type="match status" value="1"/>
</dbReference>
<dbReference type="Proteomes" id="UP000032424">
    <property type="component" value="Chromosome 1"/>
</dbReference>
<dbReference type="GO" id="GO:0045893">
    <property type="term" value="P:positive regulation of DNA-templated transcription"/>
    <property type="evidence" value="ECO:0007669"/>
    <property type="project" value="InterPro"/>
</dbReference>
<evidence type="ECO:0000256" key="8">
    <source>
        <dbReference type="ARBA" id="ARBA00025431"/>
    </source>
</evidence>
<evidence type="ECO:0000313" key="9">
    <source>
        <dbReference type="EMBL" id="CDX07304.1"/>
    </source>
</evidence>
<evidence type="ECO:0000256" key="5">
    <source>
        <dbReference type="ARBA" id="ARBA00023157"/>
    </source>
</evidence>
<reference evidence="10 12" key="2">
    <citation type="submission" date="2018-06" db="EMBL/GenBank/DDBJ databases">
        <authorList>
            <consortium name="Pathogen Informatics"/>
            <person name="Doyle S."/>
        </authorList>
    </citation>
    <scope>NUCLEOTIDE SEQUENCE [LARGE SCALE GENOMIC DNA]</scope>
    <source>
        <strain evidence="10 12">4028STDY6275000</strain>
    </source>
</reference>
<organism evidence="10 12">
    <name type="scientific">Shigella flexneri</name>
    <dbReference type="NCBI Taxonomy" id="623"/>
    <lineage>
        <taxon>Bacteria</taxon>
        <taxon>Pseudomonadati</taxon>
        <taxon>Pseudomonadota</taxon>
        <taxon>Gammaproteobacteria</taxon>
        <taxon>Enterobacterales</taxon>
        <taxon>Enterobacteriaceae</taxon>
        <taxon>Shigella</taxon>
    </lineage>
</organism>
<protein>
    <submittedName>
        <fullName evidence="9 10">Transcriptional activator flhD</fullName>
    </submittedName>
</protein>
<keyword evidence="1" id="KW-0963">Cytoplasm</keyword>